<dbReference type="AlphaFoldDB" id="A0A2J8ADX0"/>
<feature type="domain" description="MoxR" evidence="1">
    <location>
        <begin position="113"/>
        <end position="289"/>
    </location>
</feature>
<accession>A0A2J8ADX0</accession>
<dbReference type="SUPFAM" id="SSF52540">
    <property type="entry name" value="P-loop containing nucleoside triphosphate hydrolases"/>
    <property type="match status" value="1"/>
</dbReference>
<dbReference type="InterPro" id="IPR001270">
    <property type="entry name" value="ClpA/B"/>
</dbReference>
<dbReference type="InterPro" id="IPR045427">
    <property type="entry name" value="MoxR"/>
</dbReference>
<dbReference type="Proteomes" id="UP000236333">
    <property type="component" value="Unassembled WGS sequence"/>
</dbReference>
<keyword evidence="3" id="KW-1185">Reference proteome</keyword>
<dbReference type="PRINTS" id="PR00300">
    <property type="entry name" value="CLPPROTEASEA"/>
</dbReference>
<dbReference type="Gene3D" id="3.40.50.300">
    <property type="entry name" value="P-loop containing nucleotide triphosphate hydrolases"/>
    <property type="match status" value="1"/>
</dbReference>
<evidence type="ECO:0000259" key="1">
    <source>
        <dbReference type="Pfam" id="PF20030"/>
    </source>
</evidence>
<dbReference type="OrthoDB" id="47330at2759"/>
<dbReference type="Pfam" id="PF20030">
    <property type="entry name" value="bpMoxR"/>
    <property type="match status" value="1"/>
</dbReference>
<sequence>MSLLAGTPLMQKCAVQAGRKAGGGLLPHQPRSVRQPRMLAPFRGAESRARVPAPLGAVKESATSEQTDTKMLRLIADVTKQVDESVATTVKANNEAAKRVEFSPSSELRTRVLASVKKLSRGLLERDVEVRLLLLAALCCEHLLLLGPPGTAKSELSRRLSSLCGGTYFERLLTRFSVPEELFGPLSMKGLENDLYVRQTNGYLPTSEVAFVDEIFKANSAILNALLTLLNERLFDNGNQRLRAPLLCLVGASNEMPESEELDALYDRFLIRRTVGQVSNGQLYKLAVEDLLREATTMSAVLRNSSGSAPLLERLLPKRFKQYSKGISAKA</sequence>
<comment type="caution">
    <text evidence="2">The sequence shown here is derived from an EMBL/GenBank/DDBJ whole genome shotgun (WGS) entry which is preliminary data.</text>
</comment>
<dbReference type="InterPro" id="IPR050513">
    <property type="entry name" value="RavA_ATPases"/>
</dbReference>
<evidence type="ECO:0000313" key="3">
    <source>
        <dbReference type="Proteomes" id="UP000236333"/>
    </source>
</evidence>
<dbReference type="CDD" id="cd00009">
    <property type="entry name" value="AAA"/>
    <property type="match status" value="1"/>
</dbReference>
<proteinExistence type="predicted"/>
<evidence type="ECO:0000313" key="2">
    <source>
        <dbReference type="EMBL" id="PNH10715.1"/>
    </source>
</evidence>
<dbReference type="PANTHER" id="PTHR32204">
    <property type="entry name" value="ATPASE RAVA"/>
    <property type="match status" value="1"/>
</dbReference>
<dbReference type="EMBL" id="PGGS01000048">
    <property type="protein sequence ID" value="PNH10715.1"/>
    <property type="molecule type" value="Genomic_DNA"/>
</dbReference>
<gene>
    <name evidence="2" type="ORF">TSOC_002522</name>
</gene>
<dbReference type="InterPro" id="IPR027417">
    <property type="entry name" value="P-loop_NTPase"/>
</dbReference>
<organism evidence="2 3">
    <name type="scientific">Tetrabaena socialis</name>
    <dbReference type="NCBI Taxonomy" id="47790"/>
    <lineage>
        <taxon>Eukaryota</taxon>
        <taxon>Viridiplantae</taxon>
        <taxon>Chlorophyta</taxon>
        <taxon>core chlorophytes</taxon>
        <taxon>Chlorophyceae</taxon>
        <taxon>CS clade</taxon>
        <taxon>Chlamydomonadales</taxon>
        <taxon>Tetrabaenaceae</taxon>
        <taxon>Tetrabaena</taxon>
    </lineage>
</organism>
<protein>
    <recommendedName>
        <fullName evidence="1">MoxR domain-containing protein</fullName>
    </recommendedName>
</protein>
<reference evidence="2 3" key="1">
    <citation type="journal article" date="2017" name="Mol. Biol. Evol.">
        <title>The 4-celled Tetrabaena socialis nuclear genome reveals the essential components for genetic control of cell number at the origin of multicellularity in the volvocine lineage.</title>
        <authorList>
            <person name="Featherston J."/>
            <person name="Arakaki Y."/>
            <person name="Hanschen E.R."/>
            <person name="Ferris P.J."/>
            <person name="Michod R.E."/>
            <person name="Olson B.J.S.C."/>
            <person name="Nozaki H."/>
            <person name="Durand P.M."/>
        </authorList>
    </citation>
    <scope>NUCLEOTIDE SEQUENCE [LARGE SCALE GENOMIC DNA]</scope>
    <source>
        <strain evidence="2 3">NIES-571</strain>
    </source>
</reference>
<dbReference type="GO" id="GO:0005524">
    <property type="term" value="F:ATP binding"/>
    <property type="evidence" value="ECO:0007669"/>
    <property type="project" value="InterPro"/>
</dbReference>
<name>A0A2J8ADX0_9CHLO</name>
<dbReference type="PANTHER" id="PTHR32204:SF0">
    <property type="entry name" value="ATPASE RAVA"/>
    <property type="match status" value="1"/>
</dbReference>